<gene>
    <name evidence="1" type="ORF">LCGC14_2094830</name>
</gene>
<comment type="caution">
    <text evidence="1">The sequence shown here is derived from an EMBL/GenBank/DDBJ whole genome shotgun (WGS) entry which is preliminary data.</text>
</comment>
<name>A0A0F9EBL3_9ZZZZ</name>
<accession>A0A0F9EBL3</accession>
<proteinExistence type="predicted"/>
<organism evidence="1">
    <name type="scientific">marine sediment metagenome</name>
    <dbReference type="NCBI Taxonomy" id="412755"/>
    <lineage>
        <taxon>unclassified sequences</taxon>
        <taxon>metagenomes</taxon>
        <taxon>ecological metagenomes</taxon>
    </lineage>
</organism>
<sequence length="112" mass="12633">MPYPRLGYIPTWAWPGPWRWCGCGAEAQVAASTAEGQEYLYPPASPPARMGLLHQQLFCAIRLVVAMVALGITRGAEVTTLSDLGRLLDYSKTRFYADREIGRTTYIVRRRR</sequence>
<protein>
    <submittedName>
        <fullName evidence="1">Uncharacterized protein</fullName>
    </submittedName>
</protein>
<dbReference type="EMBL" id="LAZR01025591">
    <property type="protein sequence ID" value="KKL71448.1"/>
    <property type="molecule type" value="Genomic_DNA"/>
</dbReference>
<reference evidence="1" key="1">
    <citation type="journal article" date="2015" name="Nature">
        <title>Complex archaea that bridge the gap between prokaryotes and eukaryotes.</title>
        <authorList>
            <person name="Spang A."/>
            <person name="Saw J.H."/>
            <person name="Jorgensen S.L."/>
            <person name="Zaremba-Niedzwiedzka K."/>
            <person name="Martijn J."/>
            <person name="Lind A.E."/>
            <person name="van Eijk R."/>
            <person name="Schleper C."/>
            <person name="Guy L."/>
            <person name="Ettema T.J."/>
        </authorList>
    </citation>
    <scope>NUCLEOTIDE SEQUENCE</scope>
</reference>
<evidence type="ECO:0000313" key="1">
    <source>
        <dbReference type="EMBL" id="KKL71448.1"/>
    </source>
</evidence>
<dbReference type="AlphaFoldDB" id="A0A0F9EBL3"/>